<dbReference type="EMBL" id="FOBS01000014">
    <property type="protein sequence ID" value="SEM40654.1"/>
    <property type="molecule type" value="Genomic_DNA"/>
</dbReference>
<sequence length="73" mass="8230">MCGRFVLLTDLSVIAETFNIEEVACDYKRRIPWSRHRSINFPFIALSCVPSFQMSGTLGTGSCQNTITWDSNP</sequence>
<dbReference type="AlphaFoldDB" id="A0A1H7Y447"/>
<accession>A0A1H7Y447</accession>
<dbReference type="STRING" id="43775.SAMN04489760_1144"/>
<protein>
    <submittedName>
        <fullName evidence="1">Uncharacterized protein</fullName>
    </submittedName>
</protein>
<organism evidence="1 2">
    <name type="scientific">Syntrophus gentianae</name>
    <dbReference type="NCBI Taxonomy" id="43775"/>
    <lineage>
        <taxon>Bacteria</taxon>
        <taxon>Pseudomonadati</taxon>
        <taxon>Thermodesulfobacteriota</taxon>
        <taxon>Syntrophia</taxon>
        <taxon>Syntrophales</taxon>
        <taxon>Syntrophaceae</taxon>
        <taxon>Syntrophus</taxon>
    </lineage>
</organism>
<evidence type="ECO:0000313" key="2">
    <source>
        <dbReference type="Proteomes" id="UP000198744"/>
    </source>
</evidence>
<proteinExistence type="predicted"/>
<dbReference type="Proteomes" id="UP000198744">
    <property type="component" value="Unassembled WGS sequence"/>
</dbReference>
<evidence type="ECO:0000313" key="1">
    <source>
        <dbReference type="EMBL" id="SEM40654.1"/>
    </source>
</evidence>
<name>A0A1H7Y447_9BACT</name>
<gene>
    <name evidence="1" type="ORF">SAMN04489760_1144</name>
</gene>
<keyword evidence="2" id="KW-1185">Reference proteome</keyword>
<reference evidence="1 2" key="1">
    <citation type="submission" date="2016-10" db="EMBL/GenBank/DDBJ databases">
        <authorList>
            <person name="de Groot N.N."/>
        </authorList>
    </citation>
    <scope>NUCLEOTIDE SEQUENCE [LARGE SCALE GENOMIC DNA]</scope>
    <source>
        <strain evidence="1 2">DSM 8423</strain>
    </source>
</reference>